<gene>
    <name evidence="1" type="ORF">PYX00_002338</name>
</gene>
<organism evidence="1">
    <name type="scientific">Menopon gallinae</name>
    <name type="common">poultry shaft louse</name>
    <dbReference type="NCBI Taxonomy" id="328185"/>
    <lineage>
        <taxon>Eukaryota</taxon>
        <taxon>Metazoa</taxon>
        <taxon>Ecdysozoa</taxon>
        <taxon>Arthropoda</taxon>
        <taxon>Hexapoda</taxon>
        <taxon>Insecta</taxon>
        <taxon>Pterygota</taxon>
        <taxon>Neoptera</taxon>
        <taxon>Paraneoptera</taxon>
        <taxon>Psocodea</taxon>
        <taxon>Troctomorpha</taxon>
        <taxon>Phthiraptera</taxon>
        <taxon>Amblycera</taxon>
        <taxon>Menoponidae</taxon>
        <taxon>Menopon</taxon>
    </lineage>
</organism>
<name>A0AAW2IGW2_9NEOP</name>
<dbReference type="InterPro" id="IPR010562">
    <property type="entry name" value="Haemolymph_juvenile_hormone-bd"/>
</dbReference>
<evidence type="ECO:0000313" key="1">
    <source>
        <dbReference type="EMBL" id="KAL0281311.1"/>
    </source>
</evidence>
<comment type="caution">
    <text evidence="1">The sequence shown here is derived from an EMBL/GenBank/DDBJ whole genome shotgun (WGS) entry which is preliminary data.</text>
</comment>
<proteinExistence type="predicted"/>
<dbReference type="EMBL" id="JARGDH010000001">
    <property type="protein sequence ID" value="KAL0281311.1"/>
    <property type="molecule type" value="Genomic_DNA"/>
</dbReference>
<reference evidence="1" key="1">
    <citation type="journal article" date="2024" name="Gigascience">
        <title>Chromosome-level genome of the poultry shaft louse Menopon gallinae provides insight into the host-switching and adaptive evolution of parasitic lice.</title>
        <authorList>
            <person name="Xu Y."/>
            <person name="Ma L."/>
            <person name="Liu S."/>
            <person name="Liang Y."/>
            <person name="Liu Q."/>
            <person name="He Z."/>
            <person name="Tian L."/>
            <person name="Duan Y."/>
            <person name="Cai W."/>
            <person name="Li H."/>
            <person name="Song F."/>
        </authorList>
    </citation>
    <scope>NUCLEOTIDE SEQUENCE</scope>
    <source>
        <strain evidence="1">Cailab_2023a</strain>
    </source>
</reference>
<dbReference type="AlphaFoldDB" id="A0AAW2IGW2"/>
<dbReference type="Gene3D" id="3.15.10.50">
    <property type="match status" value="1"/>
</dbReference>
<accession>A0AAW2IGW2</accession>
<sequence length="224" mass="26357">MTLKDLKIVQQLKYSYEQLVSRLNIDRYVDRCMTRVRSLMEINFNPLLVEPIESSFDYGIWFFRFTANILLQDIKVHKLTDIKRTGIPSIKYEDRNVRMTWSMVFPELEITSHYDLKRKSGNSKRGKIKANITNLLADVDIRCDLEHLKAKLHNIRLNTERKIQVEIQEEIDLGENKLSFQRWRLGSTILRVVANVYKSNILKSVEKAVKESIEEALRGVDINE</sequence>
<dbReference type="Pfam" id="PF06585">
    <property type="entry name" value="JHBP"/>
    <property type="match status" value="1"/>
</dbReference>
<protein>
    <submittedName>
        <fullName evidence="1">Uncharacterized protein</fullName>
    </submittedName>
</protein>
<dbReference type="InterPro" id="IPR038602">
    <property type="entry name" value="Mite_allergen_7_sf"/>
</dbReference>